<protein>
    <submittedName>
        <fullName evidence="8">Sulfite exporter TauE/SafE family protein</fullName>
    </submittedName>
</protein>
<feature type="transmembrane region" description="Helical" evidence="6">
    <location>
        <begin position="92"/>
        <end position="112"/>
    </location>
</feature>
<dbReference type="GO" id="GO:0017004">
    <property type="term" value="P:cytochrome complex assembly"/>
    <property type="evidence" value="ECO:0007669"/>
    <property type="project" value="InterPro"/>
</dbReference>
<evidence type="ECO:0000313" key="9">
    <source>
        <dbReference type="Proteomes" id="UP000823928"/>
    </source>
</evidence>
<dbReference type="EMBL" id="DVIU01000277">
    <property type="protein sequence ID" value="HIS37608.1"/>
    <property type="molecule type" value="Genomic_DNA"/>
</dbReference>
<dbReference type="PANTHER" id="PTHR31272:SF6">
    <property type="entry name" value="CYTOCHROME C-TYPE BIOGENESIS CCDA-LIKE CHLOROPLASTIC PROTEIN"/>
    <property type="match status" value="1"/>
</dbReference>
<reference evidence="8" key="1">
    <citation type="submission" date="2020-10" db="EMBL/GenBank/DDBJ databases">
        <authorList>
            <person name="Gilroy R."/>
        </authorList>
    </citation>
    <scope>NUCLEOTIDE SEQUENCE</scope>
    <source>
        <strain evidence="8">6276</strain>
    </source>
</reference>
<feature type="transmembrane region" description="Helical" evidence="6">
    <location>
        <begin position="207"/>
        <end position="225"/>
    </location>
</feature>
<name>A0A9D1JP31_9BACT</name>
<sequence length="234" mass="25062">MENYVDLFTGNSSIILLFGLSFLGGLVASVSPCSLAMLPIIIGYVGGYSEEKPFKTFLQLVFFIMGTAIVFSIIGIICAATGKVFVSVGGSYFSLIIASIVMIMGLKLVGFLDFDIPVLIKEMPKGDSTSIFVYPLVLGGVFALAGTPCSTPILAAIMAFASLSASLFQAVIMLFLFSLGQGLILVLAGVLTSKLKTWKNFYKLSDILLKISGVLLIITSLYIFYKIFAPLIVK</sequence>
<accession>A0A9D1JP31</accession>
<dbReference type="PANTHER" id="PTHR31272">
    <property type="entry name" value="CYTOCHROME C-TYPE BIOGENESIS PROTEIN HI_1454-RELATED"/>
    <property type="match status" value="1"/>
</dbReference>
<reference evidence="8" key="2">
    <citation type="journal article" date="2021" name="PeerJ">
        <title>Extensive microbial diversity within the chicken gut microbiome revealed by metagenomics and culture.</title>
        <authorList>
            <person name="Gilroy R."/>
            <person name="Ravi A."/>
            <person name="Getino M."/>
            <person name="Pursley I."/>
            <person name="Horton D.L."/>
            <person name="Alikhan N.F."/>
            <person name="Baker D."/>
            <person name="Gharbi K."/>
            <person name="Hall N."/>
            <person name="Watson M."/>
            <person name="Adriaenssens E.M."/>
            <person name="Foster-Nyarko E."/>
            <person name="Jarju S."/>
            <person name="Secka A."/>
            <person name="Antonio M."/>
            <person name="Oren A."/>
            <person name="Chaudhuri R.R."/>
            <person name="La Ragione R."/>
            <person name="Hildebrand F."/>
            <person name="Pallen M.J."/>
        </authorList>
    </citation>
    <scope>NUCLEOTIDE SEQUENCE</scope>
    <source>
        <strain evidence="8">6276</strain>
    </source>
</reference>
<evidence type="ECO:0000256" key="2">
    <source>
        <dbReference type="ARBA" id="ARBA00006143"/>
    </source>
</evidence>
<feature type="transmembrane region" description="Helical" evidence="6">
    <location>
        <begin position="12"/>
        <end position="45"/>
    </location>
</feature>
<dbReference type="InterPro" id="IPR003834">
    <property type="entry name" value="Cyt_c_assmbl_TM_dom"/>
</dbReference>
<evidence type="ECO:0000256" key="4">
    <source>
        <dbReference type="ARBA" id="ARBA00022989"/>
    </source>
</evidence>
<feature type="transmembrane region" description="Helical" evidence="6">
    <location>
        <begin position="57"/>
        <end position="86"/>
    </location>
</feature>
<feature type="domain" description="Cytochrome C biogenesis protein transmembrane" evidence="7">
    <location>
        <begin position="19"/>
        <end position="224"/>
    </location>
</feature>
<comment type="similarity">
    <text evidence="2">Belongs to the DsbD family.</text>
</comment>
<evidence type="ECO:0000313" key="8">
    <source>
        <dbReference type="EMBL" id="HIS37608.1"/>
    </source>
</evidence>
<dbReference type="GO" id="GO:0016020">
    <property type="term" value="C:membrane"/>
    <property type="evidence" value="ECO:0007669"/>
    <property type="project" value="UniProtKB-SubCell"/>
</dbReference>
<dbReference type="Pfam" id="PF02683">
    <property type="entry name" value="DsbD_TM"/>
    <property type="match status" value="1"/>
</dbReference>
<feature type="transmembrane region" description="Helical" evidence="6">
    <location>
        <begin position="167"/>
        <end position="195"/>
    </location>
</feature>
<dbReference type="Proteomes" id="UP000823928">
    <property type="component" value="Unassembled WGS sequence"/>
</dbReference>
<comment type="caution">
    <text evidence="8">The sequence shown here is derived from an EMBL/GenBank/DDBJ whole genome shotgun (WGS) entry which is preliminary data.</text>
</comment>
<feature type="transmembrane region" description="Helical" evidence="6">
    <location>
        <begin position="132"/>
        <end position="161"/>
    </location>
</feature>
<dbReference type="InterPro" id="IPR051790">
    <property type="entry name" value="Cytochrome_c-biogenesis_DsbD"/>
</dbReference>
<proteinExistence type="inferred from homology"/>
<comment type="subcellular location">
    <subcellularLocation>
        <location evidence="1">Membrane</location>
        <topology evidence="1">Multi-pass membrane protein</topology>
    </subcellularLocation>
</comment>
<evidence type="ECO:0000256" key="5">
    <source>
        <dbReference type="ARBA" id="ARBA00023136"/>
    </source>
</evidence>
<dbReference type="AlphaFoldDB" id="A0A9D1JP31"/>
<evidence type="ECO:0000256" key="1">
    <source>
        <dbReference type="ARBA" id="ARBA00004141"/>
    </source>
</evidence>
<evidence type="ECO:0000259" key="7">
    <source>
        <dbReference type="Pfam" id="PF02683"/>
    </source>
</evidence>
<evidence type="ECO:0000256" key="3">
    <source>
        <dbReference type="ARBA" id="ARBA00022692"/>
    </source>
</evidence>
<keyword evidence="5 6" id="KW-0472">Membrane</keyword>
<gene>
    <name evidence="8" type="ORF">IAC10_13465</name>
</gene>
<organism evidence="8 9">
    <name type="scientific">Candidatus Scatousia excrementigallinarum</name>
    <dbReference type="NCBI Taxonomy" id="2840935"/>
    <lineage>
        <taxon>Bacteria</taxon>
        <taxon>Candidatus Scatousia</taxon>
    </lineage>
</organism>
<keyword evidence="4 6" id="KW-1133">Transmembrane helix</keyword>
<keyword evidence="3 6" id="KW-0812">Transmembrane</keyword>
<evidence type="ECO:0000256" key="6">
    <source>
        <dbReference type="SAM" id="Phobius"/>
    </source>
</evidence>